<protein>
    <submittedName>
        <fullName evidence="1">Uncharacterized protein</fullName>
    </submittedName>
</protein>
<dbReference type="EMBL" id="LR798283">
    <property type="protein sequence ID" value="CAB5220335.1"/>
    <property type="molecule type" value="Genomic_DNA"/>
</dbReference>
<name>A0A6J7WU39_9CAUD</name>
<gene>
    <name evidence="1" type="ORF">UFOVP238_28</name>
</gene>
<evidence type="ECO:0000313" key="1">
    <source>
        <dbReference type="EMBL" id="CAB5220335.1"/>
    </source>
</evidence>
<reference evidence="1" key="1">
    <citation type="submission" date="2020-05" db="EMBL/GenBank/DDBJ databases">
        <authorList>
            <person name="Chiriac C."/>
            <person name="Salcher M."/>
            <person name="Ghai R."/>
            <person name="Kavagutti S V."/>
        </authorList>
    </citation>
    <scope>NUCLEOTIDE SEQUENCE</scope>
</reference>
<sequence>MTNQTVKVMTTRDVKALNSLAIIQGFNRALSDYGIANLDPDGIHVVDYTFLHNDDHLRISVLAKMVGTDDPAQVFIDATFEDFDNYTTVIRIDKEDDQ</sequence>
<organism evidence="1">
    <name type="scientific">uncultured Caudovirales phage</name>
    <dbReference type="NCBI Taxonomy" id="2100421"/>
    <lineage>
        <taxon>Viruses</taxon>
        <taxon>Duplodnaviria</taxon>
        <taxon>Heunggongvirae</taxon>
        <taxon>Uroviricota</taxon>
        <taxon>Caudoviricetes</taxon>
        <taxon>Peduoviridae</taxon>
        <taxon>Maltschvirus</taxon>
        <taxon>Maltschvirus maltsch</taxon>
    </lineage>
</organism>
<proteinExistence type="predicted"/>
<accession>A0A6J7WU39</accession>